<dbReference type="AlphaFoldDB" id="O17251"/>
<proteinExistence type="predicted"/>
<dbReference type="EMBL" id="BX284602">
    <property type="protein sequence ID" value="CCD63500.2"/>
    <property type="molecule type" value="Genomic_DNA"/>
</dbReference>
<dbReference type="HOGENOM" id="CLU_1391380_0_0_1"/>
<evidence type="ECO:0000313" key="2">
    <source>
        <dbReference type="Proteomes" id="UP000001940"/>
    </source>
</evidence>
<dbReference type="Bgee" id="WBGene00019312">
    <property type="expression patterns" value="Expressed in pharyngeal muscle cell (C elegans) and 3 other cell types or tissues"/>
</dbReference>
<dbReference type="Proteomes" id="UP000001940">
    <property type="component" value="Chromosome II"/>
</dbReference>
<dbReference type="KEGG" id="cel:CELE_K02E7.7"/>
<gene>
    <name evidence="1" type="ORF">CELE_K02E7.7</name>
    <name evidence="1 3" type="ORF">K02E7.7</name>
</gene>
<sequence>MRLLNTLRKPFRVFRRFLNSLTTRKIENKSFTEQLTEEADEFIFSSSKCWQPSRDELSQRCPSPQDSYISTSSNFSTVSEKTSSFGIPEVLSKSEHFTKSQKMMTYPCLKSVLVNFDPNLR</sequence>
<dbReference type="WormBase" id="K02E7.7">
    <property type="protein sequence ID" value="CE51218"/>
    <property type="gene ID" value="WBGene00019312"/>
</dbReference>
<dbReference type="CTD" id="186888"/>
<evidence type="ECO:0000313" key="1">
    <source>
        <dbReference type="EMBL" id="CCD63500.2"/>
    </source>
</evidence>
<dbReference type="AGR" id="WB:WBGene00019312"/>
<dbReference type="InParanoid" id="O17251"/>
<dbReference type="PIR" id="T32388">
    <property type="entry name" value="T32388"/>
</dbReference>
<reference evidence="1 2" key="1">
    <citation type="journal article" date="1998" name="Science">
        <title>Genome sequence of the nematode C. elegans: a platform for investigating biology.</title>
        <authorList>
            <consortium name="The C. elegans sequencing consortium"/>
            <person name="Sulson J.E."/>
            <person name="Waterston R."/>
        </authorList>
    </citation>
    <scope>NUCLEOTIDE SEQUENCE [LARGE SCALE GENOMIC DNA]</scope>
    <source>
        <strain evidence="1 2">Bristol N2</strain>
    </source>
</reference>
<organism evidence="1 2">
    <name type="scientific">Caenorhabditis elegans</name>
    <dbReference type="NCBI Taxonomy" id="6239"/>
    <lineage>
        <taxon>Eukaryota</taxon>
        <taxon>Metazoa</taxon>
        <taxon>Ecdysozoa</taxon>
        <taxon>Nematoda</taxon>
        <taxon>Chromadorea</taxon>
        <taxon>Rhabditida</taxon>
        <taxon>Rhabditina</taxon>
        <taxon>Rhabditomorpha</taxon>
        <taxon>Rhabditoidea</taxon>
        <taxon>Rhabditidae</taxon>
        <taxon>Peloderinae</taxon>
        <taxon>Caenorhabditis</taxon>
    </lineage>
</organism>
<dbReference type="OrthoDB" id="5910309at2759"/>
<evidence type="ECO:0000313" key="3">
    <source>
        <dbReference type="WormBase" id="K02E7.7"/>
    </source>
</evidence>
<protein>
    <submittedName>
        <fullName evidence="1">Uncharacterized protein</fullName>
    </submittedName>
</protein>
<accession>O17251</accession>
<dbReference type="GeneID" id="186888"/>
<dbReference type="UCSC" id="K02E7.7">
    <property type="organism name" value="c. elegans"/>
</dbReference>
<dbReference type="RefSeq" id="NP_493900.2">
    <property type="nucleotide sequence ID" value="NM_061499.2"/>
</dbReference>
<name>O17251_CAEEL</name>
<keyword evidence="2" id="KW-1185">Reference proteome</keyword>